<protein>
    <submittedName>
        <fullName evidence="5">Response regulator</fullName>
    </submittedName>
</protein>
<dbReference type="RefSeq" id="WP_197989747.1">
    <property type="nucleotide sequence ID" value="NZ_JACYXC010000001.1"/>
</dbReference>
<dbReference type="PANTHER" id="PTHR44591:SF3">
    <property type="entry name" value="RESPONSE REGULATORY DOMAIN-CONTAINING PROTEIN"/>
    <property type="match status" value="1"/>
</dbReference>
<feature type="compositionally biased region" description="Pro residues" evidence="3">
    <location>
        <begin position="388"/>
        <end position="405"/>
    </location>
</feature>
<evidence type="ECO:0000259" key="4">
    <source>
        <dbReference type="PROSITE" id="PS50110"/>
    </source>
</evidence>
<evidence type="ECO:0000256" key="3">
    <source>
        <dbReference type="SAM" id="MobiDB-lite"/>
    </source>
</evidence>
<reference evidence="5 6" key="1">
    <citation type="submission" date="2020-09" db="EMBL/GenBank/DDBJ databases">
        <title>Biosynthesis of the nuclear factor of activated T cells inhibitor NFAT-133 and its congeners in Streptomyces pactum.</title>
        <authorList>
            <person name="Zhou W."/>
            <person name="Posri P."/>
            <person name="Abugrain M.E."/>
            <person name="Weisberg A.J."/>
            <person name="Chang J.H."/>
            <person name="Mahmud T."/>
        </authorList>
    </citation>
    <scope>NUCLEOTIDE SEQUENCE [LARGE SCALE GENOMIC DNA]</scope>
    <source>
        <strain evidence="5 6">ATCC 27456</strain>
    </source>
</reference>
<gene>
    <name evidence="5" type="ORF">IHE55_16660</name>
</gene>
<proteinExistence type="predicted"/>
<keyword evidence="1 2" id="KW-0597">Phosphoprotein</keyword>
<dbReference type="PROSITE" id="PS50110">
    <property type="entry name" value="RESPONSE_REGULATORY"/>
    <property type="match status" value="1"/>
</dbReference>
<keyword evidence="6" id="KW-1185">Reference proteome</keyword>
<dbReference type="EMBL" id="JACYXC010000001">
    <property type="protein sequence ID" value="MBH5336319.1"/>
    <property type="molecule type" value="Genomic_DNA"/>
</dbReference>
<feature type="region of interest" description="Disordered" evidence="3">
    <location>
        <begin position="386"/>
        <end position="405"/>
    </location>
</feature>
<feature type="modified residue" description="4-aspartylphosphate" evidence="2">
    <location>
        <position position="303"/>
    </location>
</feature>
<accession>A0ABS0NMM5</accession>
<evidence type="ECO:0000256" key="2">
    <source>
        <dbReference type="PROSITE-ProRule" id="PRU00169"/>
    </source>
</evidence>
<dbReference type="Pfam" id="PF00072">
    <property type="entry name" value="Response_reg"/>
    <property type="match status" value="1"/>
</dbReference>
<feature type="domain" description="Response regulatory" evidence="4">
    <location>
        <begin position="253"/>
        <end position="371"/>
    </location>
</feature>
<dbReference type="InterPro" id="IPR050595">
    <property type="entry name" value="Bact_response_regulator"/>
</dbReference>
<dbReference type="InterPro" id="IPR011006">
    <property type="entry name" value="CheY-like_superfamily"/>
</dbReference>
<name>A0ABS0NMM5_9ACTN</name>
<dbReference type="CDD" id="cd17546">
    <property type="entry name" value="REC_hyHK_CKI1_RcsC-like"/>
    <property type="match status" value="1"/>
</dbReference>
<dbReference type="SUPFAM" id="SSF52172">
    <property type="entry name" value="CheY-like"/>
    <property type="match status" value="1"/>
</dbReference>
<sequence>MGELRPLADGLTAEGREFATALREIFTGLGVSVRRYAARRYRDAGTISRYLSGTRVPPWEFVFDLLTDLAEVRGSAVTPGTVELLRDLHRAAVQTGSSAGHAVEVLQHQLADADREARTSSVQEDALGEALLDRRHRIADLEVRLSQLEAAWAAERARAERLEQAFPDLPGLMRERDTLQREVCRLTDELEEVRRRGMLAEDRCQLLERQLAAVEGQHVGGPPATGGPYVPAQGPPGGDGVTAYAPVVGPPPKILLVDDQVDNLLAIQAVLATLGQETVTATSGREALKALLDHDDFAVILLDVQMPEMDGYETAAQIKRRRRNRDIPILFLTAMGADPEHSSRGYAAGGADYLSKPIDPWVLRAKVAIFTEICLERRHYARHLADGPGPPAPCPGHPEPSPTRP</sequence>
<organism evidence="5 6">
    <name type="scientific">Streptomyces pactum</name>
    <dbReference type="NCBI Taxonomy" id="68249"/>
    <lineage>
        <taxon>Bacteria</taxon>
        <taxon>Bacillati</taxon>
        <taxon>Actinomycetota</taxon>
        <taxon>Actinomycetes</taxon>
        <taxon>Kitasatosporales</taxon>
        <taxon>Streptomycetaceae</taxon>
        <taxon>Streptomyces</taxon>
    </lineage>
</organism>
<comment type="caution">
    <text evidence="5">The sequence shown here is derived from an EMBL/GenBank/DDBJ whole genome shotgun (WGS) entry which is preliminary data.</text>
</comment>
<dbReference type="PANTHER" id="PTHR44591">
    <property type="entry name" value="STRESS RESPONSE REGULATOR PROTEIN 1"/>
    <property type="match status" value="1"/>
</dbReference>
<evidence type="ECO:0000313" key="6">
    <source>
        <dbReference type="Proteomes" id="UP000807371"/>
    </source>
</evidence>
<dbReference type="Gene3D" id="3.40.50.2300">
    <property type="match status" value="1"/>
</dbReference>
<dbReference type="SMART" id="SM00448">
    <property type="entry name" value="REC"/>
    <property type="match status" value="1"/>
</dbReference>
<dbReference type="InterPro" id="IPR001789">
    <property type="entry name" value="Sig_transdc_resp-reg_receiver"/>
</dbReference>
<evidence type="ECO:0000313" key="5">
    <source>
        <dbReference type="EMBL" id="MBH5336319.1"/>
    </source>
</evidence>
<evidence type="ECO:0000256" key="1">
    <source>
        <dbReference type="ARBA" id="ARBA00022553"/>
    </source>
</evidence>
<dbReference type="Proteomes" id="UP000807371">
    <property type="component" value="Unassembled WGS sequence"/>
</dbReference>